<dbReference type="InterPro" id="IPR024528">
    <property type="entry name" value="ThrE_2"/>
</dbReference>
<evidence type="ECO:0000256" key="4">
    <source>
        <dbReference type="ARBA" id="ARBA00022692"/>
    </source>
</evidence>
<name>A0ABW8SKR0_9CLOT</name>
<evidence type="ECO:0000256" key="3">
    <source>
        <dbReference type="ARBA" id="ARBA00022519"/>
    </source>
</evidence>
<evidence type="ECO:0000256" key="1">
    <source>
        <dbReference type="ARBA" id="ARBA00004651"/>
    </source>
</evidence>
<comment type="similarity">
    <text evidence="7">Belongs to the ThrE exporter (TC 2.A.79) family.</text>
</comment>
<gene>
    <name evidence="10" type="ORF">ACJDU8_13170</name>
</gene>
<evidence type="ECO:0000256" key="8">
    <source>
        <dbReference type="SAM" id="Phobius"/>
    </source>
</evidence>
<feature type="transmembrane region" description="Helical" evidence="8">
    <location>
        <begin position="77"/>
        <end position="99"/>
    </location>
</feature>
<protein>
    <submittedName>
        <fullName evidence="10">Threonine/serine exporter family protein</fullName>
    </submittedName>
</protein>
<feature type="transmembrane region" description="Helical" evidence="8">
    <location>
        <begin position="47"/>
        <end position="65"/>
    </location>
</feature>
<evidence type="ECO:0000256" key="5">
    <source>
        <dbReference type="ARBA" id="ARBA00022989"/>
    </source>
</evidence>
<dbReference type="PANTHER" id="PTHR34390">
    <property type="entry name" value="UPF0442 PROTEIN YJJB-RELATED"/>
    <property type="match status" value="1"/>
</dbReference>
<organism evidence="10 11">
    <name type="scientific">Candidatus Clostridium eludens</name>
    <dbReference type="NCBI Taxonomy" id="3381663"/>
    <lineage>
        <taxon>Bacteria</taxon>
        <taxon>Bacillati</taxon>
        <taxon>Bacillota</taxon>
        <taxon>Clostridia</taxon>
        <taxon>Eubacteriales</taxon>
        <taxon>Clostridiaceae</taxon>
        <taxon>Clostridium</taxon>
    </lineage>
</organism>
<evidence type="ECO:0000313" key="11">
    <source>
        <dbReference type="Proteomes" id="UP001623660"/>
    </source>
</evidence>
<comment type="subcellular location">
    <subcellularLocation>
        <location evidence="1">Cell membrane</location>
        <topology evidence="1">Multi-pass membrane protein</topology>
    </subcellularLocation>
</comment>
<evidence type="ECO:0000256" key="7">
    <source>
        <dbReference type="ARBA" id="ARBA00034125"/>
    </source>
</evidence>
<comment type="caution">
    <text evidence="10">The sequence shown here is derived from an EMBL/GenBank/DDBJ whole genome shotgun (WGS) entry which is preliminary data.</text>
</comment>
<dbReference type="EMBL" id="JBJHZX010000018">
    <property type="protein sequence ID" value="MFL0196499.1"/>
    <property type="molecule type" value="Genomic_DNA"/>
</dbReference>
<keyword evidence="2" id="KW-1003">Cell membrane</keyword>
<evidence type="ECO:0000259" key="9">
    <source>
        <dbReference type="Pfam" id="PF12821"/>
    </source>
</evidence>
<keyword evidence="3" id="KW-0997">Cell inner membrane</keyword>
<dbReference type="Proteomes" id="UP001623660">
    <property type="component" value="Unassembled WGS sequence"/>
</dbReference>
<accession>A0ABW8SKR0</accession>
<keyword evidence="4 8" id="KW-0812">Transmembrane</keyword>
<feature type="transmembrane region" description="Helical" evidence="8">
    <location>
        <begin position="119"/>
        <end position="140"/>
    </location>
</feature>
<evidence type="ECO:0000313" key="10">
    <source>
        <dbReference type="EMBL" id="MFL0196499.1"/>
    </source>
</evidence>
<sequence length="147" mass="15901">MIINSIYILITTLSFSILGNVRGKNLIFSSLGGGLTWFFYLLSSHHLSSSSILCFFIASVVASIYSEVMARVLKTPATTFVICAVIPLVPGGGMYNTMLQSIQGHINESLSMGLNTLEIAGTIAVGIFLVSSISKVCVLFKRKLFKK</sequence>
<dbReference type="RefSeq" id="WP_406792608.1">
    <property type="nucleotide sequence ID" value="NZ_JBJHZX010000018.1"/>
</dbReference>
<reference evidence="10 11" key="1">
    <citation type="submission" date="2024-11" db="EMBL/GenBank/DDBJ databases">
        <authorList>
            <person name="Heng Y.C."/>
            <person name="Lim A.C.H."/>
            <person name="Lee J.K.Y."/>
            <person name="Kittelmann S."/>
        </authorList>
    </citation>
    <scope>NUCLEOTIDE SEQUENCE [LARGE SCALE GENOMIC DNA]</scope>
    <source>
        <strain evidence="10 11">WILCCON 0269</strain>
    </source>
</reference>
<dbReference type="PANTHER" id="PTHR34390:SF1">
    <property type="entry name" value="SUCCINATE TRANSPORTER SUBUNIT YJJB-RELATED"/>
    <property type="match status" value="1"/>
</dbReference>
<evidence type="ECO:0000256" key="6">
    <source>
        <dbReference type="ARBA" id="ARBA00023136"/>
    </source>
</evidence>
<feature type="domain" description="Threonine/Serine exporter ThrE" evidence="9">
    <location>
        <begin position="5"/>
        <end position="133"/>
    </location>
</feature>
<keyword evidence="11" id="KW-1185">Reference proteome</keyword>
<keyword evidence="6 8" id="KW-0472">Membrane</keyword>
<dbReference type="Pfam" id="PF12821">
    <property type="entry name" value="ThrE_2"/>
    <property type="match status" value="1"/>
</dbReference>
<evidence type="ECO:0000256" key="2">
    <source>
        <dbReference type="ARBA" id="ARBA00022475"/>
    </source>
</evidence>
<keyword evidence="5 8" id="KW-1133">Transmembrane helix</keyword>
<proteinExistence type="inferred from homology"/>
<dbReference type="InterPro" id="IPR050539">
    <property type="entry name" value="ThrE_Dicarb/AminoAcid_Exp"/>
</dbReference>